<protein>
    <submittedName>
        <fullName evidence="2">Uncharacterized protein</fullName>
    </submittedName>
</protein>
<feature type="compositionally biased region" description="Polar residues" evidence="1">
    <location>
        <begin position="187"/>
        <end position="197"/>
    </location>
</feature>
<evidence type="ECO:0000313" key="3">
    <source>
        <dbReference type="Proteomes" id="UP000241769"/>
    </source>
</evidence>
<gene>
    <name evidence="2" type="ORF">PROFUN_16017</name>
</gene>
<sequence>MTHFSSNVTKALTKADVNVNQSPTDVDVSEDITIIATPPSSRPPDPEVIGSPAPSPPGFIRMHRSIQKKAAQIVGNIITGSIPEPSSFLGFLIGAKIQDRGRVKDDYKFEATIKNLGRRSEEEKGTEESSPWPSHEHCGFSMMKPVVEFEWMKSLDRSGLQLDVLRMGCMKYNRAHITTKRSETRPSRITRSAMGSQ</sequence>
<dbReference type="Proteomes" id="UP000241769">
    <property type="component" value="Unassembled WGS sequence"/>
</dbReference>
<organism evidence="2 3">
    <name type="scientific">Planoprotostelium fungivorum</name>
    <dbReference type="NCBI Taxonomy" id="1890364"/>
    <lineage>
        <taxon>Eukaryota</taxon>
        <taxon>Amoebozoa</taxon>
        <taxon>Evosea</taxon>
        <taxon>Variosea</taxon>
        <taxon>Cavosteliida</taxon>
        <taxon>Cavosteliaceae</taxon>
        <taxon>Planoprotostelium</taxon>
    </lineage>
</organism>
<dbReference type="AlphaFoldDB" id="A0A2P6MT61"/>
<feature type="compositionally biased region" description="Basic and acidic residues" evidence="1">
    <location>
        <begin position="118"/>
        <end position="127"/>
    </location>
</feature>
<dbReference type="EMBL" id="MDYQ01000432">
    <property type="protein sequence ID" value="PRP74899.1"/>
    <property type="molecule type" value="Genomic_DNA"/>
</dbReference>
<evidence type="ECO:0000256" key="1">
    <source>
        <dbReference type="SAM" id="MobiDB-lite"/>
    </source>
</evidence>
<evidence type="ECO:0000313" key="2">
    <source>
        <dbReference type="EMBL" id="PRP74899.1"/>
    </source>
</evidence>
<feature type="region of interest" description="Disordered" evidence="1">
    <location>
        <begin position="178"/>
        <end position="197"/>
    </location>
</feature>
<name>A0A2P6MT61_9EUKA</name>
<proteinExistence type="predicted"/>
<accession>A0A2P6MT61</accession>
<reference evidence="2 3" key="1">
    <citation type="journal article" date="2018" name="Genome Biol. Evol.">
        <title>Multiple Roots of Fruiting Body Formation in Amoebozoa.</title>
        <authorList>
            <person name="Hillmann F."/>
            <person name="Forbes G."/>
            <person name="Novohradska S."/>
            <person name="Ferling I."/>
            <person name="Riege K."/>
            <person name="Groth M."/>
            <person name="Westermann M."/>
            <person name="Marz M."/>
            <person name="Spaller T."/>
            <person name="Winckler T."/>
            <person name="Schaap P."/>
            <person name="Glockner G."/>
        </authorList>
    </citation>
    <scope>NUCLEOTIDE SEQUENCE [LARGE SCALE GENOMIC DNA]</scope>
    <source>
        <strain evidence="2 3">Jena</strain>
    </source>
</reference>
<comment type="caution">
    <text evidence="2">The sequence shown here is derived from an EMBL/GenBank/DDBJ whole genome shotgun (WGS) entry which is preliminary data.</text>
</comment>
<feature type="region of interest" description="Disordered" evidence="1">
    <location>
        <begin position="117"/>
        <end position="137"/>
    </location>
</feature>
<keyword evidence="3" id="KW-1185">Reference proteome</keyword>
<dbReference type="InParanoid" id="A0A2P6MT61"/>